<dbReference type="InterPro" id="IPR001245">
    <property type="entry name" value="Ser-Thr/Tyr_kinase_cat_dom"/>
</dbReference>
<protein>
    <recommendedName>
        <fullName evidence="1">Serine-threonine/tyrosine-protein kinase catalytic domain-containing protein</fullName>
    </recommendedName>
</protein>
<dbReference type="SUPFAM" id="SSF56112">
    <property type="entry name" value="Protein kinase-like (PK-like)"/>
    <property type="match status" value="1"/>
</dbReference>
<comment type="caution">
    <text evidence="2">The sequence shown here is derived from an EMBL/GenBank/DDBJ whole genome shotgun (WGS) entry which is preliminary data.</text>
</comment>
<name>A0AAW1Q1F9_9CHLO</name>
<dbReference type="Pfam" id="PF07714">
    <property type="entry name" value="PK_Tyr_Ser-Thr"/>
    <property type="match status" value="1"/>
</dbReference>
<proteinExistence type="predicted"/>
<gene>
    <name evidence="2" type="ORF">WJX73_001729</name>
</gene>
<sequence>MLEDLRLLLTRNVNVTGNFRSPAISLLGSNEEIVTGEISHPYDGCRAVRVPEECPKKVAQLIKDCMQQDPSNRPSADQIVTRLESWARMY</sequence>
<evidence type="ECO:0000313" key="3">
    <source>
        <dbReference type="Proteomes" id="UP001465755"/>
    </source>
</evidence>
<evidence type="ECO:0000259" key="1">
    <source>
        <dbReference type="Pfam" id="PF07714"/>
    </source>
</evidence>
<dbReference type="InterPro" id="IPR011009">
    <property type="entry name" value="Kinase-like_dom_sf"/>
</dbReference>
<dbReference type="GO" id="GO:0004672">
    <property type="term" value="F:protein kinase activity"/>
    <property type="evidence" value="ECO:0007669"/>
    <property type="project" value="InterPro"/>
</dbReference>
<organism evidence="2 3">
    <name type="scientific">Symbiochloris irregularis</name>
    <dbReference type="NCBI Taxonomy" id="706552"/>
    <lineage>
        <taxon>Eukaryota</taxon>
        <taxon>Viridiplantae</taxon>
        <taxon>Chlorophyta</taxon>
        <taxon>core chlorophytes</taxon>
        <taxon>Trebouxiophyceae</taxon>
        <taxon>Trebouxiales</taxon>
        <taxon>Trebouxiaceae</taxon>
        <taxon>Symbiochloris</taxon>
    </lineage>
</organism>
<accession>A0AAW1Q1F9</accession>
<keyword evidence="3" id="KW-1185">Reference proteome</keyword>
<dbReference type="Gene3D" id="1.10.510.10">
    <property type="entry name" value="Transferase(Phosphotransferase) domain 1"/>
    <property type="match status" value="1"/>
</dbReference>
<reference evidence="2 3" key="1">
    <citation type="journal article" date="2024" name="Nat. Commun.">
        <title>Phylogenomics reveals the evolutionary origins of lichenization in chlorophyte algae.</title>
        <authorList>
            <person name="Puginier C."/>
            <person name="Libourel C."/>
            <person name="Otte J."/>
            <person name="Skaloud P."/>
            <person name="Haon M."/>
            <person name="Grisel S."/>
            <person name="Petersen M."/>
            <person name="Berrin J.G."/>
            <person name="Delaux P.M."/>
            <person name="Dal Grande F."/>
            <person name="Keller J."/>
        </authorList>
    </citation>
    <scope>NUCLEOTIDE SEQUENCE [LARGE SCALE GENOMIC DNA]</scope>
    <source>
        <strain evidence="2 3">SAG 2036</strain>
    </source>
</reference>
<feature type="domain" description="Serine-threonine/tyrosine-protein kinase catalytic" evidence="1">
    <location>
        <begin position="46"/>
        <end position="83"/>
    </location>
</feature>
<dbReference type="Proteomes" id="UP001465755">
    <property type="component" value="Unassembled WGS sequence"/>
</dbReference>
<dbReference type="EMBL" id="JALJOQ010000001">
    <property type="protein sequence ID" value="KAK9814907.1"/>
    <property type="molecule type" value="Genomic_DNA"/>
</dbReference>
<dbReference type="AlphaFoldDB" id="A0AAW1Q1F9"/>
<evidence type="ECO:0000313" key="2">
    <source>
        <dbReference type="EMBL" id="KAK9814907.1"/>
    </source>
</evidence>